<dbReference type="Pfam" id="PF02585">
    <property type="entry name" value="PIG-L"/>
    <property type="match status" value="1"/>
</dbReference>
<evidence type="ECO:0008006" key="3">
    <source>
        <dbReference type="Google" id="ProtNLM"/>
    </source>
</evidence>
<dbReference type="InterPro" id="IPR003737">
    <property type="entry name" value="GlcNAc_PI_deacetylase-related"/>
</dbReference>
<dbReference type="GO" id="GO:0016811">
    <property type="term" value="F:hydrolase activity, acting on carbon-nitrogen (but not peptide) bonds, in linear amides"/>
    <property type="evidence" value="ECO:0007669"/>
    <property type="project" value="TreeGrafter"/>
</dbReference>
<reference evidence="1 2" key="1">
    <citation type="submission" date="2017-11" db="EMBL/GenBank/DDBJ databases">
        <title>Evolution of Phototrophy in the Chloroflexi Phylum Driven by Horizontal Gene Transfer.</title>
        <authorList>
            <person name="Ward L.M."/>
            <person name="Hemp J."/>
            <person name="Shih P.M."/>
            <person name="Mcglynn S.E."/>
            <person name="Fischer W."/>
        </authorList>
    </citation>
    <scope>NUCLEOTIDE SEQUENCE [LARGE SCALE GENOMIC DNA]</scope>
    <source>
        <strain evidence="1">CP2_2F</strain>
    </source>
</reference>
<dbReference type="SUPFAM" id="SSF102588">
    <property type="entry name" value="LmbE-like"/>
    <property type="match status" value="1"/>
</dbReference>
<dbReference type="InterPro" id="IPR024078">
    <property type="entry name" value="LmbE-like_dom_sf"/>
</dbReference>
<organism evidence="1 2">
    <name type="scientific">Candidatus Thermofonsia Clade 1 bacterium</name>
    <dbReference type="NCBI Taxonomy" id="2364210"/>
    <lineage>
        <taxon>Bacteria</taxon>
        <taxon>Bacillati</taxon>
        <taxon>Chloroflexota</taxon>
        <taxon>Candidatus Thermofontia</taxon>
        <taxon>Candidatus Thermofonsia Clade 1</taxon>
    </lineage>
</organism>
<dbReference type="Gene3D" id="3.40.50.10320">
    <property type="entry name" value="LmbE-like"/>
    <property type="match status" value="1"/>
</dbReference>
<comment type="caution">
    <text evidence="1">The sequence shown here is derived from an EMBL/GenBank/DDBJ whole genome shotgun (WGS) entry which is preliminary data.</text>
</comment>
<evidence type="ECO:0000313" key="1">
    <source>
        <dbReference type="EMBL" id="PJF31501.1"/>
    </source>
</evidence>
<protein>
    <recommendedName>
        <fullName evidence="3">GlcNAc-PI de-N-acetylase</fullName>
    </recommendedName>
</protein>
<sequence>MPERPDHAVLACYAHPDDEQGVTGFLHRCVQQGLRVGILCATRGEVGQIADPALATPETLGAVREQELRRAAAVIGVQDVFFLDYRDSGMAGSPENTDPRAFINADPVEAVGRIVRVIRAFKPTLLITFDESGGYGHPDHLAICRWTTEAFHAAGDPSRYPEAGAPFAPLRLYYASFSREVIKQFAAFLAQNGIPSPFPNVDPDQMGLPEARITNTVYVAEYVDLKRRSLEEHRTQLFPNTALGALPEEMWRAFRSVERYALAAGVLLPAGAPEDDLFAGL</sequence>
<dbReference type="PANTHER" id="PTHR12993">
    <property type="entry name" value="N-ACETYLGLUCOSAMINYL-PHOSPHATIDYLINOSITOL DE-N-ACETYLASE-RELATED"/>
    <property type="match status" value="1"/>
</dbReference>
<gene>
    <name evidence="1" type="ORF">CUN51_04005</name>
</gene>
<evidence type="ECO:0000313" key="2">
    <source>
        <dbReference type="Proteomes" id="UP000228921"/>
    </source>
</evidence>
<dbReference type="AlphaFoldDB" id="A0A2M8P1S1"/>
<dbReference type="EMBL" id="PGTK01000003">
    <property type="protein sequence ID" value="PJF31501.1"/>
    <property type="molecule type" value="Genomic_DNA"/>
</dbReference>
<accession>A0A2M8P1S1</accession>
<dbReference type="Proteomes" id="UP000228921">
    <property type="component" value="Unassembled WGS sequence"/>
</dbReference>
<proteinExistence type="predicted"/>
<name>A0A2M8P1S1_9CHLR</name>
<dbReference type="PANTHER" id="PTHR12993:SF11">
    <property type="entry name" value="N-ACETYLGLUCOSAMINYL-PHOSPHATIDYLINOSITOL DE-N-ACETYLASE"/>
    <property type="match status" value="1"/>
</dbReference>